<dbReference type="PRINTS" id="PR00332">
    <property type="entry name" value="HISTRIAD"/>
</dbReference>
<evidence type="ECO:0000259" key="4">
    <source>
        <dbReference type="PROSITE" id="PS51084"/>
    </source>
</evidence>
<dbReference type="InterPro" id="IPR036265">
    <property type="entry name" value="HIT-like_sf"/>
</dbReference>
<dbReference type="SUPFAM" id="SSF54197">
    <property type="entry name" value="HIT-like"/>
    <property type="match status" value="1"/>
</dbReference>
<dbReference type="PANTHER" id="PTHR46648:SF1">
    <property type="entry name" value="ADENOSINE 5'-MONOPHOSPHORAMIDASE HNT1"/>
    <property type="match status" value="1"/>
</dbReference>
<dbReference type="Pfam" id="PF01230">
    <property type="entry name" value="HIT"/>
    <property type="match status" value="1"/>
</dbReference>
<sequence>MDDCIFCKIVKGEIPSYKIVEDDNFLAFLDISQIVQGHTLVIPKAHYPLIFDVPNIGEYFKFVKKVGNHFRELGYKYVDTLTMGRMVEHAHVHLIPHNAKENNWTKSLQPLFELQLDEGRRPKAQEMEATQKKFAID</sequence>
<proteinExistence type="predicted"/>
<evidence type="ECO:0000256" key="1">
    <source>
        <dbReference type="PIRSR" id="PIRSR601310-1"/>
    </source>
</evidence>
<comment type="caution">
    <text evidence="5">The sequence shown here is derived from an EMBL/GenBank/DDBJ whole genome shotgun (WGS) entry which is preliminary data.</text>
</comment>
<evidence type="ECO:0000256" key="3">
    <source>
        <dbReference type="PROSITE-ProRule" id="PRU00464"/>
    </source>
</evidence>
<dbReference type="InterPro" id="IPR001310">
    <property type="entry name" value="Histidine_triad_HIT"/>
</dbReference>
<evidence type="ECO:0000256" key="2">
    <source>
        <dbReference type="PIRSR" id="PIRSR601310-3"/>
    </source>
</evidence>
<dbReference type="PROSITE" id="PS51084">
    <property type="entry name" value="HIT_2"/>
    <property type="match status" value="1"/>
</dbReference>
<dbReference type="Gene3D" id="3.30.428.10">
    <property type="entry name" value="HIT-like"/>
    <property type="match status" value="1"/>
</dbReference>
<dbReference type="EMBL" id="LGGO01000073">
    <property type="protein sequence ID" value="KUK77040.1"/>
    <property type="molecule type" value="Genomic_DNA"/>
</dbReference>
<dbReference type="GO" id="GO:0009117">
    <property type="term" value="P:nucleotide metabolic process"/>
    <property type="evidence" value="ECO:0007669"/>
    <property type="project" value="TreeGrafter"/>
</dbReference>
<accession>A0A101HII2</accession>
<reference evidence="6" key="1">
    <citation type="journal article" date="2015" name="MBio">
        <title>Genome-Resolved Metagenomic Analysis Reveals Roles for Candidate Phyla and Other Microbial Community Members in Biogeochemical Transformations in Oil Reservoirs.</title>
        <authorList>
            <person name="Hu P."/>
            <person name="Tom L."/>
            <person name="Singh A."/>
            <person name="Thomas B.C."/>
            <person name="Baker B.J."/>
            <person name="Piceno Y.M."/>
            <person name="Andersen G.L."/>
            <person name="Banfield J.F."/>
        </authorList>
    </citation>
    <scope>NUCLEOTIDE SEQUENCE [LARGE SCALE GENOMIC DNA]</scope>
</reference>
<dbReference type="InterPro" id="IPR011146">
    <property type="entry name" value="HIT-like"/>
</dbReference>
<protein>
    <recommendedName>
        <fullName evidence="4">HIT domain-containing protein</fullName>
    </recommendedName>
</protein>
<evidence type="ECO:0000313" key="6">
    <source>
        <dbReference type="Proteomes" id="UP000053904"/>
    </source>
</evidence>
<feature type="active site" description="Tele-AMP-histidine intermediate" evidence="1">
    <location>
        <position position="91"/>
    </location>
</feature>
<evidence type="ECO:0000313" key="5">
    <source>
        <dbReference type="EMBL" id="KUK77040.1"/>
    </source>
</evidence>
<name>A0A101HII2_9BACT</name>
<dbReference type="Proteomes" id="UP000053904">
    <property type="component" value="Unassembled WGS sequence"/>
</dbReference>
<dbReference type="AlphaFoldDB" id="A0A101HII2"/>
<feature type="domain" description="HIT" evidence="4">
    <location>
        <begin position="5"/>
        <end position="104"/>
    </location>
</feature>
<dbReference type="PATRIC" id="fig|1641389.3.peg.685"/>
<gene>
    <name evidence="5" type="ORF">XD93_0580</name>
</gene>
<feature type="short sequence motif" description="Histidine triad motif" evidence="2 3">
    <location>
        <begin position="89"/>
        <end position="93"/>
    </location>
</feature>
<dbReference type="GO" id="GO:0003824">
    <property type="term" value="F:catalytic activity"/>
    <property type="evidence" value="ECO:0007669"/>
    <property type="project" value="InterPro"/>
</dbReference>
<organism evidence="5 6">
    <name type="scientific">candidate division WS6 bacterium 34_10</name>
    <dbReference type="NCBI Taxonomy" id="1641389"/>
    <lineage>
        <taxon>Bacteria</taxon>
        <taxon>Candidatus Dojkabacteria</taxon>
    </lineage>
</organism>
<dbReference type="PANTHER" id="PTHR46648">
    <property type="entry name" value="HIT FAMILY PROTEIN 1"/>
    <property type="match status" value="1"/>
</dbReference>